<dbReference type="CDD" id="cd03808">
    <property type="entry name" value="GT4_CapM-like"/>
    <property type="match status" value="1"/>
</dbReference>
<sequence>MAKPVKLLRITTVPMSLRFLLRGHMKFLSSKGFEVLMASADGKEVEDVVTYEGVPHYAFNITRAITPITDLLTLIQLTRWMRRERFDIVHSHTPKAGLLAMLAARFAKVPVRMHTIAGIPWMEATGSKRKLLKFVDQLAYRAATNVYPNSTGLNDFVKKEGLVAESKLKVIGQGSSNGINTSYFSADAVSQSSGELRAELGVEATDFVFCFIGRVVKDKGLNELAAAFKDLPEHVKLVLVGPFEDELDPVSHETREFFNGDSRVHAVGYQNDVRPFLKLSNALVFPTYREGFPNVPMQAGAMGLPAIVSDINGCNEIIEHGLNGLIVPPKDTNALAEAMSKLTTDTSLMDGLKSNARRMIVERFDQQVVWEELYQEYLSLINSSDQHV</sequence>
<feature type="domain" description="Glycosyl transferase family 1" evidence="1">
    <location>
        <begin position="195"/>
        <end position="358"/>
    </location>
</feature>
<dbReference type="RefSeq" id="WP_090259328.1">
    <property type="nucleotide sequence ID" value="NZ_FOIR01000002.1"/>
</dbReference>
<reference evidence="4" key="1">
    <citation type="submission" date="2016-10" db="EMBL/GenBank/DDBJ databases">
        <authorList>
            <person name="Varghese N."/>
            <person name="Submissions S."/>
        </authorList>
    </citation>
    <scope>NUCLEOTIDE SEQUENCE [LARGE SCALE GENOMIC DNA]</scope>
    <source>
        <strain evidence="4">CGMCC 1.12402</strain>
    </source>
</reference>
<evidence type="ECO:0000313" key="4">
    <source>
        <dbReference type="Proteomes" id="UP000199437"/>
    </source>
</evidence>
<evidence type="ECO:0000259" key="1">
    <source>
        <dbReference type="Pfam" id="PF00534"/>
    </source>
</evidence>
<dbReference type="SUPFAM" id="SSF53756">
    <property type="entry name" value="UDP-Glycosyltransferase/glycogen phosphorylase"/>
    <property type="match status" value="1"/>
</dbReference>
<dbReference type="Pfam" id="PF13579">
    <property type="entry name" value="Glyco_trans_4_4"/>
    <property type="match status" value="1"/>
</dbReference>
<name>A0A1I0R022_9BACT</name>
<feature type="domain" description="Glycosyltransferase subfamily 4-like N-terminal" evidence="2">
    <location>
        <begin position="28"/>
        <end position="171"/>
    </location>
</feature>
<dbReference type="GeneID" id="99987634"/>
<evidence type="ECO:0000259" key="2">
    <source>
        <dbReference type="Pfam" id="PF13579"/>
    </source>
</evidence>
<keyword evidence="3" id="KW-0808">Transferase</keyword>
<dbReference type="InterPro" id="IPR028098">
    <property type="entry name" value="Glyco_trans_4-like_N"/>
</dbReference>
<organism evidence="3 4">
    <name type="scientific">Roseivirga pacifica</name>
    <dbReference type="NCBI Taxonomy" id="1267423"/>
    <lineage>
        <taxon>Bacteria</taxon>
        <taxon>Pseudomonadati</taxon>
        <taxon>Bacteroidota</taxon>
        <taxon>Cytophagia</taxon>
        <taxon>Cytophagales</taxon>
        <taxon>Roseivirgaceae</taxon>
        <taxon>Roseivirga</taxon>
    </lineage>
</organism>
<dbReference type="PANTHER" id="PTHR12526">
    <property type="entry name" value="GLYCOSYLTRANSFERASE"/>
    <property type="match status" value="1"/>
</dbReference>
<gene>
    <name evidence="3" type="ORF">SAMN05216290_2950</name>
</gene>
<dbReference type="STRING" id="1267423.SAMN05216290_2950"/>
<evidence type="ECO:0000313" key="3">
    <source>
        <dbReference type="EMBL" id="SEW33085.1"/>
    </source>
</evidence>
<dbReference type="GO" id="GO:0016757">
    <property type="term" value="F:glycosyltransferase activity"/>
    <property type="evidence" value="ECO:0007669"/>
    <property type="project" value="InterPro"/>
</dbReference>
<dbReference type="InterPro" id="IPR001296">
    <property type="entry name" value="Glyco_trans_1"/>
</dbReference>
<dbReference type="Pfam" id="PF00534">
    <property type="entry name" value="Glycos_transf_1"/>
    <property type="match status" value="1"/>
</dbReference>
<accession>A0A1I0R022</accession>
<dbReference type="EMBL" id="FOIR01000002">
    <property type="protein sequence ID" value="SEW33085.1"/>
    <property type="molecule type" value="Genomic_DNA"/>
</dbReference>
<dbReference type="PANTHER" id="PTHR12526:SF630">
    <property type="entry name" value="GLYCOSYLTRANSFERASE"/>
    <property type="match status" value="1"/>
</dbReference>
<dbReference type="OrthoDB" id="9790710at2"/>
<dbReference type="Gene3D" id="3.40.50.2000">
    <property type="entry name" value="Glycogen Phosphorylase B"/>
    <property type="match status" value="2"/>
</dbReference>
<dbReference type="AlphaFoldDB" id="A0A1I0R022"/>
<protein>
    <submittedName>
        <fullName evidence="3">Glycosyltransferase involved in cell wall bisynthesis</fullName>
    </submittedName>
</protein>
<dbReference type="Proteomes" id="UP000199437">
    <property type="component" value="Unassembled WGS sequence"/>
</dbReference>
<keyword evidence="4" id="KW-1185">Reference proteome</keyword>
<proteinExistence type="predicted"/>